<feature type="transmembrane region" description="Helical" evidence="8">
    <location>
        <begin position="52"/>
        <end position="70"/>
    </location>
</feature>
<dbReference type="CDD" id="cd06579">
    <property type="entry name" value="TM_PBP1_transp_AraH_like"/>
    <property type="match status" value="1"/>
</dbReference>
<name>A0A6J7JSE6_9ZZZZ</name>
<feature type="transmembrane region" description="Helical" evidence="8">
    <location>
        <begin position="257"/>
        <end position="278"/>
    </location>
</feature>
<keyword evidence="7 8" id="KW-0472">Membrane</keyword>
<dbReference type="AlphaFoldDB" id="A0A6J7JSE6"/>
<feature type="transmembrane region" description="Helical" evidence="8">
    <location>
        <begin position="284"/>
        <end position="304"/>
    </location>
</feature>
<comment type="subcellular location">
    <subcellularLocation>
        <location evidence="1">Cell membrane</location>
        <topology evidence="1">Multi-pass membrane protein</topology>
    </subcellularLocation>
</comment>
<evidence type="ECO:0000256" key="5">
    <source>
        <dbReference type="ARBA" id="ARBA00022692"/>
    </source>
</evidence>
<feature type="transmembrane region" description="Helical" evidence="8">
    <location>
        <begin position="136"/>
        <end position="160"/>
    </location>
</feature>
<evidence type="ECO:0000256" key="3">
    <source>
        <dbReference type="ARBA" id="ARBA00022475"/>
    </source>
</evidence>
<sequence>MSHEIAGDSAAARLSSDDDAATRIIGDSGVPDEPSTHVPIDARRGPAWWQTFLSKYALIIVWALMALFFYQQMPDIFGSAPALSAIFGSQQAVVLIFLAMAAMVTLIVGEFDLSVASIMGLTAVMVPVLVTYKGWSVPMACVGALVAALLCGAVNAYFVVVLDVSSFVVTLGTATLILGVTQWVSDSSLVSLIDEGFSSLSITHYLGLPVSLYYGVGLTLLIAYVLAFTPLGRHMLFVGANREVARLAGIRVNRIRFGAYLVGAVLAGLAGMILVSSLGGFDSATSASFLLPALAAVFLGTAVVQPGQFNPIGTLIAIFFLQTGIFGLQLMGFPGWIQNVFYGAGLVVAVALAKIVRNRSRAA</sequence>
<accession>A0A6J7JSE6</accession>
<evidence type="ECO:0000256" key="1">
    <source>
        <dbReference type="ARBA" id="ARBA00004651"/>
    </source>
</evidence>
<feature type="transmembrane region" description="Helical" evidence="8">
    <location>
        <begin position="167"/>
        <end position="185"/>
    </location>
</feature>
<dbReference type="PANTHER" id="PTHR32196:SF21">
    <property type="entry name" value="ABC TRANSPORTER PERMEASE PROTEIN YPHD-RELATED"/>
    <property type="match status" value="1"/>
</dbReference>
<feature type="transmembrane region" description="Helical" evidence="8">
    <location>
        <begin position="205"/>
        <end position="227"/>
    </location>
</feature>
<keyword evidence="6 8" id="KW-1133">Transmembrane helix</keyword>
<gene>
    <name evidence="9" type="ORF">UFOPK3773_01077</name>
</gene>
<evidence type="ECO:0000256" key="8">
    <source>
        <dbReference type="SAM" id="Phobius"/>
    </source>
</evidence>
<organism evidence="9">
    <name type="scientific">freshwater metagenome</name>
    <dbReference type="NCBI Taxonomy" id="449393"/>
    <lineage>
        <taxon>unclassified sequences</taxon>
        <taxon>metagenomes</taxon>
        <taxon>ecological metagenomes</taxon>
    </lineage>
</organism>
<evidence type="ECO:0000256" key="6">
    <source>
        <dbReference type="ARBA" id="ARBA00022989"/>
    </source>
</evidence>
<feature type="transmembrane region" description="Helical" evidence="8">
    <location>
        <begin position="111"/>
        <end position="130"/>
    </location>
</feature>
<protein>
    <submittedName>
        <fullName evidence="9">Unannotated protein</fullName>
    </submittedName>
</protein>
<keyword evidence="5 8" id="KW-0812">Transmembrane</keyword>
<evidence type="ECO:0000256" key="7">
    <source>
        <dbReference type="ARBA" id="ARBA00023136"/>
    </source>
</evidence>
<keyword evidence="4" id="KW-0997">Cell inner membrane</keyword>
<dbReference type="EMBL" id="CAFBNF010000111">
    <property type="protein sequence ID" value="CAB4945062.1"/>
    <property type="molecule type" value="Genomic_DNA"/>
</dbReference>
<proteinExistence type="predicted"/>
<dbReference type="GO" id="GO:0022857">
    <property type="term" value="F:transmembrane transporter activity"/>
    <property type="evidence" value="ECO:0007669"/>
    <property type="project" value="InterPro"/>
</dbReference>
<evidence type="ECO:0000256" key="2">
    <source>
        <dbReference type="ARBA" id="ARBA00022448"/>
    </source>
</evidence>
<dbReference type="InterPro" id="IPR001851">
    <property type="entry name" value="ABC_transp_permease"/>
</dbReference>
<keyword evidence="2" id="KW-0813">Transport</keyword>
<keyword evidence="3" id="KW-1003">Cell membrane</keyword>
<evidence type="ECO:0000313" key="9">
    <source>
        <dbReference type="EMBL" id="CAB4945062.1"/>
    </source>
</evidence>
<dbReference type="GO" id="GO:0005886">
    <property type="term" value="C:plasma membrane"/>
    <property type="evidence" value="ECO:0007669"/>
    <property type="project" value="UniProtKB-SubCell"/>
</dbReference>
<feature type="transmembrane region" description="Helical" evidence="8">
    <location>
        <begin position="336"/>
        <end position="356"/>
    </location>
</feature>
<dbReference type="PANTHER" id="PTHR32196">
    <property type="entry name" value="ABC TRANSPORTER PERMEASE PROTEIN YPHD-RELATED-RELATED"/>
    <property type="match status" value="1"/>
</dbReference>
<reference evidence="9" key="1">
    <citation type="submission" date="2020-05" db="EMBL/GenBank/DDBJ databases">
        <authorList>
            <person name="Chiriac C."/>
            <person name="Salcher M."/>
            <person name="Ghai R."/>
            <person name="Kavagutti S V."/>
        </authorList>
    </citation>
    <scope>NUCLEOTIDE SEQUENCE</scope>
</reference>
<dbReference type="Pfam" id="PF02653">
    <property type="entry name" value="BPD_transp_2"/>
    <property type="match status" value="1"/>
</dbReference>
<feature type="transmembrane region" description="Helical" evidence="8">
    <location>
        <begin position="311"/>
        <end position="330"/>
    </location>
</feature>
<feature type="transmembrane region" description="Helical" evidence="8">
    <location>
        <begin position="82"/>
        <end position="104"/>
    </location>
</feature>
<evidence type="ECO:0000256" key="4">
    <source>
        <dbReference type="ARBA" id="ARBA00022519"/>
    </source>
</evidence>